<comment type="caution">
    <text evidence="2">The sequence shown here is derived from an EMBL/GenBank/DDBJ whole genome shotgun (WGS) entry which is preliminary data.</text>
</comment>
<keyword evidence="3" id="KW-1185">Reference proteome</keyword>
<evidence type="ECO:0000313" key="2">
    <source>
        <dbReference type="EMBL" id="GFT38582.1"/>
    </source>
</evidence>
<protein>
    <submittedName>
        <fullName evidence="2">Uncharacterized protein</fullName>
    </submittedName>
</protein>
<feature type="compositionally biased region" description="Basic and acidic residues" evidence="1">
    <location>
        <begin position="1"/>
        <end position="11"/>
    </location>
</feature>
<organism evidence="2 3">
    <name type="scientific">Nephila pilipes</name>
    <name type="common">Giant wood spider</name>
    <name type="synonym">Nephila maculata</name>
    <dbReference type="NCBI Taxonomy" id="299642"/>
    <lineage>
        <taxon>Eukaryota</taxon>
        <taxon>Metazoa</taxon>
        <taxon>Ecdysozoa</taxon>
        <taxon>Arthropoda</taxon>
        <taxon>Chelicerata</taxon>
        <taxon>Arachnida</taxon>
        <taxon>Araneae</taxon>
        <taxon>Araneomorphae</taxon>
        <taxon>Entelegynae</taxon>
        <taxon>Araneoidea</taxon>
        <taxon>Nephilidae</taxon>
        <taxon>Nephila</taxon>
    </lineage>
</organism>
<evidence type="ECO:0000256" key="1">
    <source>
        <dbReference type="SAM" id="MobiDB-lite"/>
    </source>
</evidence>
<gene>
    <name evidence="2" type="ORF">NPIL_516381</name>
</gene>
<dbReference type="Proteomes" id="UP000887013">
    <property type="component" value="Unassembled WGS sequence"/>
</dbReference>
<dbReference type="EMBL" id="BMAW01014368">
    <property type="protein sequence ID" value="GFT38582.1"/>
    <property type="molecule type" value="Genomic_DNA"/>
</dbReference>
<sequence length="106" mass="12239">MESSERAKREAGPNGRKRMDFPLGERNVNSSTENRTKVGSKKQTKAPLGGRRNEVKAPTRNGRLARKRNYKITRLEKDKKAINLEYKLNGGKKRENAQLICKRSWR</sequence>
<proteinExistence type="predicted"/>
<evidence type="ECO:0000313" key="3">
    <source>
        <dbReference type="Proteomes" id="UP000887013"/>
    </source>
</evidence>
<dbReference type="AlphaFoldDB" id="A0A8X6NXG4"/>
<accession>A0A8X6NXG4</accession>
<name>A0A8X6NXG4_NEPPI</name>
<feature type="region of interest" description="Disordered" evidence="1">
    <location>
        <begin position="1"/>
        <end position="67"/>
    </location>
</feature>
<reference evidence="2" key="1">
    <citation type="submission" date="2020-08" db="EMBL/GenBank/DDBJ databases">
        <title>Multicomponent nature underlies the extraordinary mechanical properties of spider dragline silk.</title>
        <authorList>
            <person name="Kono N."/>
            <person name="Nakamura H."/>
            <person name="Mori M."/>
            <person name="Yoshida Y."/>
            <person name="Ohtoshi R."/>
            <person name="Malay A.D."/>
            <person name="Moran D.A.P."/>
            <person name="Tomita M."/>
            <person name="Numata K."/>
            <person name="Arakawa K."/>
        </authorList>
    </citation>
    <scope>NUCLEOTIDE SEQUENCE</scope>
</reference>